<gene>
    <name evidence="1" type="ORF">CSEC_p0068</name>
</gene>
<reference evidence="1" key="2">
    <citation type="submission" date="2014-09" db="EMBL/GenBank/DDBJ databases">
        <title>Criblamydia sequanensis harbors a mega-plasmid encoding arsenite resistance.</title>
        <authorList>
            <person name="Bertelli C."/>
            <person name="Goesmann A."/>
            <person name="Greub G."/>
        </authorList>
    </citation>
    <scope>NUCLEOTIDE SEQUENCE [LARGE SCALE GENOMIC DNA]</scope>
    <source>
        <strain evidence="1">CRIB-18</strain>
        <plasmid evidence="1">1</plasmid>
    </source>
</reference>
<proteinExistence type="predicted"/>
<accession>A0A090D3G4</accession>
<organism evidence="1">
    <name type="scientific">Candidatus Criblamydia sequanensis CRIB-18</name>
    <dbReference type="NCBI Taxonomy" id="1437425"/>
    <lineage>
        <taxon>Bacteria</taxon>
        <taxon>Pseudomonadati</taxon>
        <taxon>Chlamydiota</taxon>
        <taxon>Chlamydiia</taxon>
        <taxon>Parachlamydiales</taxon>
        <taxon>Candidatus Criblamydiaceae</taxon>
        <taxon>Candidatus Criblamydia</taxon>
    </lineage>
</organism>
<reference evidence="1" key="1">
    <citation type="submission" date="2013-12" db="EMBL/GenBank/DDBJ databases">
        <authorList>
            <person name="Li W."/>
            <person name="Chetelat R.T."/>
        </authorList>
    </citation>
    <scope>NUCLEOTIDE SEQUENCE</scope>
    <source>
        <strain evidence="1">CRIB-18</strain>
        <plasmid evidence="1">1</plasmid>
    </source>
</reference>
<geneLocation type="plasmid" evidence="1">
    <name>1</name>
</geneLocation>
<dbReference type="EMBL" id="LK031773">
    <property type="protein sequence ID" value="CDR35339.1"/>
    <property type="molecule type" value="Genomic_DNA"/>
</dbReference>
<protein>
    <submittedName>
        <fullName evidence="1">Uncharacterized protein</fullName>
    </submittedName>
</protein>
<sequence length="251" mass="27683">MVRIANHVQRAIALLAGQFQQSLVDGEYSRFQRFIRAFVKSMREIDNVDQDLKFQRSLETSIGAQLDGLGEILGLARLPNESDEDYRERLKFQIFINKANGTPEEVITVLKFLTKANKIRYHEYYPAAFQMSTDGLVFPNPPDQLVTAIQSVSPAGVQYTPITATYNVPLPFVFSGDPVEDLLLVAPNEANPFDLENLEINTGDLLAVQAGRVTNPTFGGGFAEYGTPIDTTGAGQLAEVIMFNGSQPPIP</sequence>
<keyword evidence="1" id="KW-0614">Plasmid</keyword>
<name>A0A090D3G4_9BACT</name>
<dbReference type="RefSeq" id="WP_176454858.1">
    <property type="nucleotide sequence ID" value="NZ_LK031773.1"/>
</dbReference>
<evidence type="ECO:0000313" key="1">
    <source>
        <dbReference type="EMBL" id="CDR35339.1"/>
    </source>
</evidence>
<dbReference type="AlphaFoldDB" id="A0A090D3G4"/>